<protein>
    <submittedName>
        <fullName evidence="2">Cytochrome P450</fullName>
    </submittedName>
</protein>
<dbReference type="PRINTS" id="PR00463">
    <property type="entry name" value="EP450I"/>
</dbReference>
<dbReference type="PANTHER" id="PTHR24305">
    <property type="entry name" value="CYTOCHROME P450"/>
    <property type="match status" value="1"/>
</dbReference>
<dbReference type="InterPro" id="IPR001128">
    <property type="entry name" value="Cyt_P450"/>
</dbReference>
<evidence type="ECO:0000313" key="3">
    <source>
        <dbReference type="Proteomes" id="UP001431235"/>
    </source>
</evidence>
<dbReference type="PRINTS" id="PR00385">
    <property type="entry name" value="P450"/>
</dbReference>
<dbReference type="InterPro" id="IPR050121">
    <property type="entry name" value="Cytochrome_P450_monoxygenase"/>
</dbReference>
<gene>
    <name evidence="2" type="ORF">K5L01_14580</name>
</gene>
<organism evidence="2 3">
    <name type="scientific">Stenotrophomonas mori</name>
    <dbReference type="NCBI Taxonomy" id="2871096"/>
    <lineage>
        <taxon>Bacteria</taxon>
        <taxon>Pseudomonadati</taxon>
        <taxon>Pseudomonadota</taxon>
        <taxon>Gammaproteobacteria</taxon>
        <taxon>Lysobacterales</taxon>
        <taxon>Lysobacteraceae</taxon>
        <taxon>Stenotrophomonas</taxon>
    </lineage>
</organism>
<dbReference type="InterPro" id="IPR002401">
    <property type="entry name" value="Cyt_P450_E_grp-I"/>
</dbReference>
<accession>A0ABT0SKK8</accession>
<dbReference type="CDD" id="cd00302">
    <property type="entry name" value="cytochrome_P450"/>
    <property type="match status" value="1"/>
</dbReference>
<reference evidence="2 3" key="1">
    <citation type="submission" date="2021-08" db="EMBL/GenBank/DDBJ databases">
        <title>Novel members of of the genus Stenotrophomonas from differernt environment.</title>
        <authorList>
            <person name="Deng Y."/>
        </authorList>
    </citation>
    <scope>NUCLEOTIDE SEQUENCE [LARGE SCALE GENOMIC DNA]</scope>
    <source>
        <strain evidence="2 3">CPCC 101365</strain>
    </source>
</reference>
<comment type="similarity">
    <text evidence="1">Belongs to the cytochrome P450 family.</text>
</comment>
<dbReference type="RefSeq" id="WP_250065351.1">
    <property type="nucleotide sequence ID" value="NZ_JAIKTS010000007.1"/>
</dbReference>
<comment type="caution">
    <text evidence="2">The sequence shown here is derived from an EMBL/GenBank/DDBJ whole genome shotgun (WGS) entry which is preliminary data.</text>
</comment>
<dbReference type="Proteomes" id="UP001431235">
    <property type="component" value="Unassembled WGS sequence"/>
</dbReference>
<keyword evidence="3" id="KW-1185">Reference proteome</keyword>
<dbReference type="EMBL" id="JAIKTS010000007">
    <property type="protein sequence ID" value="MCL7715868.1"/>
    <property type="molecule type" value="Genomic_DNA"/>
</dbReference>
<dbReference type="Pfam" id="PF00067">
    <property type="entry name" value="p450"/>
    <property type="match status" value="1"/>
</dbReference>
<proteinExistence type="inferred from homology"/>
<dbReference type="Gene3D" id="1.10.630.10">
    <property type="entry name" value="Cytochrome P450"/>
    <property type="match status" value="1"/>
</dbReference>
<evidence type="ECO:0000313" key="2">
    <source>
        <dbReference type="EMBL" id="MCL7715868.1"/>
    </source>
</evidence>
<dbReference type="PANTHER" id="PTHR24305:SF166">
    <property type="entry name" value="CYTOCHROME P450 12A4, MITOCHONDRIAL-RELATED"/>
    <property type="match status" value="1"/>
</dbReference>
<evidence type="ECO:0000256" key="1">
    <source>
        <dbReference type="ARBA" id="ARBA00010617"/>
    </source>
</evidence>
<name>A0ABT0SKK8_9GAMM</name>
<sequence length="419" mass="46041">MNGAGDICNQLYALARERNGEDVVLDLNGVPMLVLQRHESADQVLRLRAAQYRKNMAWLRQTLGASRFTEEGDAWQARRRLTHAYFTHFDRGRTCDLAGRHGQLALRRMLDDSAAGAAAIDDDVLRRLTLSVLVENFLEIPFPATGFDMALITEMMEYGSAYAFVPPGRTGDFYQQGLRRLPALRREIMRQMRVLRDGHLPVNPLLAGMLAADAEPGSGIVLEHELITFFAAGAESSASSLGWACYLLARHPEAQERLREEVLRLDPAAGWPALSRCAPLADFVSEVLRLFPSTPIVTRQATVADRIGAHEVAAGQNVMVSLIGIGHDRRAASDPWALAAPGAVRGPCGGTRMAFSIGPYICGGKLFALVELMAVVAGFLRQARFELTSSALPRFHWKVQMLREGGQPVRVVPWSCAVD</sequence>
<dbReference type="SUPFAM" id="SSF48264">
    <property type="entry name" value="Cytochrome P450"/>
    <property type="match status" value="1"/>
</dbReference>
<dbReference type="InterPro" id="IPR036396">
    <property type="entry name" value="Cyt_P450_sf"/>
</dbReference>